<evidence type="ECO:0000313" key="2">
    <source>
        <dbReference type="EMBL" id="HHY26822.1"/>
    </source>
</evidence>
<feature type="domain" description="DUF1659" evidence="1">
    <location>
        <begin position="4"/>
        <end position="73"/>
    </location>
</feature>
<dbReference type="Pfam" id="PF07872">
    <property type="entry name" value="DUF1659"/>
    <property type="match status" value="1"/>
</dbReference>
<dbReference type="InterPro" id="IPR012454">
    <property type="entry name" value="DUF1659"/>
</dbReference>
<gene>
    <name evidence="2" type="ORF">GX523_08775</name>
</gene>
<reference evidence="2 3" key="1">
    <citation type="journal article" date="2020" name="Biotechnol. Biofuels">
        <title>New insights from the biogas microbiome by comprehensive genome-resolved metagenomics of nearly 1600 species originating from multiple anaerobic digesters.</title>
        <authorList>
            <person name="Campanaro S."/>
            <person name="Treu L."/>
            <person name="Rodriguez-R L.M."/>
            <person name="Kovalovszki A."/>
            <person name="Ziels R.M."/>
            <person name="Maus I."/>
            <person name="Zhu X."/>
            <person name="Kougias P.G."/>
            <person name="Basile A."/>
            <person name="Luo G."/>
            <person name="Schluter A."/>
            <person name="Konstantinidis K.T."/>
            <person name="Angelidaki I."/>
        </authorList>
    </citation>
    <scope>NUCLEOTIDE SEQUENCE [LARGE SCALE GENOMIC DNA]</scope>
    <source>
        <strain evidence="2">AS05jafATM_4</strain>
    </source>
</reference>
<evidence type="ECO:0000313" key="3">
    <source>
        <dbReference type="Proteomes" id="UP000553059"/>
    </source>
</evidence>
<organism evidence="2 3">
    <name type="scientific">Desulfitobacterium dehalogenans</name>
    <dbReference type="NCBI Taxonomy" id="36854"/>
    <lineage>
        <taxon>Bacteria</taxon>
        <taxon>Bacillati</taxon>
        <taxon>Bacillota</taxon>
        <taxon>Clostridia</taxon>
        <taxon>Eubacteriales</taxon>
        <taxon>Desulfitobacteriaceae</taxon>
        <taxon>Desulfitobacterium</taxon>
    </lineage>
</organism>
<accession>A0A7C6Z4D1</accession>
<name>A0A7C6Z4D1_9FIRM</name>
<dbReference type="AlphaFoldDB" id="A0A7C6Z4D1"/>
<dbReference type="EMBL" id="DUTF01000202">
    <property type="protein sequence ID" value="HHY26822.1"/>
    <property type="molecule type" value="Genomic_DNA"/>
</dbReference>
<dbReference type="Proteomes" id="UP000553059">
    <property type="component" value="Unassembled WGS sequence"/>
</dbReference>
<comment type="caution">
    <text evidence="2">The sequence shown here is derived from an EMBL/GenBank/DDBJ whole genome shotgun (WGS) entry which is preliminary data.</text>
</comment>
<protein>
    <submittedName>
        <fullName evidence="2">DUF1659 domain-containing protein</fullName>
    </submittedName>
</protein>
<evidence type="ECO:0000259" key="1">
    <source>
        <dbReference type="Pfam" id="PF07872"/>
    </source>
</evidence>
<proteinExistence type="predicted"/>
<sequence>MSVIAVPSGAALVLVYQTGLSSTGAPITRQRTLSNIDYNATEQAVYEAAHAIFSLSEYSLLDVYFRKTEELINED</sequence>